<dbReference type="EMBL" id="HBHW01027378">
    <property type="protein sequence ID" value="CAE0053170.1"/>
    <property type="molecule type" value="Transcribed_RNA"/>
</dbReference>
<sequence>MRTVERRSYEASHSPQVHPQRMLTRAGHTVEGESELPRSVSDTAPFRCIADLLASDASARLSACVDLAVTCPVASAHHTAAALRQGVAASALRRVKERRYAKRWPVCLAVKVAPTGSRLSLWKALVTWRSGVRSGCGKCFNEHPTEYLELLRRISVALWRYSGGMLAEARHRRLRLHASLPSS</sequence>
<evidence type="ECO:0000256" key="1">
    <source>
        <dbReference type="SAM" id="MobiDB-lite"/>
    </source>
</evidence>
<protein>
    <submittedName>
        <fullName evidence="2">Uncharacterized protein</fullName>
    </submittedName>
</protein>
<feature type="compositionally biased region" description="Basic and acidic residues" evidence="1">
    <location>
        <begin position="1"/>
        <end position="10"/>
    </location>
</feature>
<reference evidence="2" key="1">
    <citation type="submission" date="2021-01" db="EMBL/GenBank/DDBJ databases">
        <authorList>
            <person name="Corre E."/>
            <person name="Pelletier E."/>
            <person name="Niang G."/>
            <person name="Scheremetjew M."/>
            <person name="Finn R."/>
            <person name="Kale V."/>
            <person name="Holt S."/>
            <person name="Cochrane G."/>
            <person name="Meng A."/>
            <person name="Brown T."/>
            <person name="Cohen L."/>
        </authorList>
    </citation>
    <scope>NUCLEOTIDE SEQUENCE</scope>
    <source>
        <strain evidence="2">CCMP 769</strain>
    </source>
</reference>
<accession>A0A7S2ZVV0</accession>
<proteinExistence type="predicted"/>
<evidence type="ECO:0000313" key="2">
    <source>
        <dbReference type="EMBL" id="CAE0053170.1"/>
    </source>
</evidence>
<organism evidence="2">
    <name type="scientific">Rhodosorus marinus</name>
    <dbReference type="NCBI Taxonomy" id="101924"/>
    <lineage>
        <taxon>Eukaryota</taxon>
        <taxon>Rhodophyta</taxon>
        <taxon>Stylonematophyceae</taxon>
        <taxon>Stylonematales</taxon>
        <taxon>Stylonemataceae</taxon>
        <taxon>Rhodosorus</taxon>
    </lineage>
</organism>
<name>A0A7S2ZVV0_9RHOD</name>
<gene>
    <name evidence="2" type="ORF">RMAR00112_LOCUS21198</name>
</gene>
<dbReference type="AlphaFoldDB" id="A0A7S2ZVV0"/>
<feature type="region of interest" description="Disordered" evidence="1">
    <location>
        <begin position="1"/>
        <end position="23"/>
    </location>
</feature>